<proteinExistence type="predicted"/>
<reference evidence="2 3" key="1">
    <citation type="submission" date="2018-09" db="EMBL/GenBank/DDBJ databases">
        <authorList>
            <person name="Peiro R."/>
            <person name="Begona"/>
            <person name="Cbmso G."/>
            <person name="Lopez M."/>
            <person name="Gonzalez S."/>
        </authorList>
    </citation>
    <scope>NUCLEOTIDE SEQUENCE [LARGE SCALE GENOMIC DNA]</scope>
</reference>
<feature type="region of interest" description="Disordered" evidence="1">
    <location>
        <begin position="1"/>
        <end position="22"/>
    </location>
</feature>
<sequence length="104" mass="10836">MSISEHPEAEVPPGMQGATASQQHLLLEGAHQYCSASPQPLSSHLPLFVSAAGATVPDIGVAEEGSACFASSDDCDTPRYIPCKARYAVGSTAVLVELLHDIDD</sequence>
<organism evidence="2 3">
    <name type="scientific">Leishmania braziliensis MHOM/BR/75/M2904</name>
    <dbReference type="NCBI Taxonomy" id="420245"/>
    <lineage>
        <taxon>Eukaryota</taxon>
        <taxon>Discoba</taxon>
        <taxon>Euglenozoa</taxon>
        <taxon>Kinetoplastea</taxon>
        <taxon>Metakinetoplastina</taxon>
        <taxon>Trypanosomatida</taxon>
        <taxon>Trypanosomatidae</taxon>
        <taxon>Leishmaniinae</taxon>
        <taxon>Leishmania</taxon>
        <taxon>Leishmania braziliensis species complex</taxon>
    </lineage>
</organism>
<dbReference type="AlphaFoldDB" id="A0A3P3YZW6"/>
<evidence type="ECO:0000313" key="3">
    <source>
        <dbReference type="Proteomes" id="UP000319462"/>
    </source>
</evidence>
<protein>
    <submittedName>
        <fullName evidence="2">Hypothetical_protein</fullName>
    </submittedName>
</protein>
<dbReference type="EMBL" id="LS997609">
    <property type="protein sequence ID" value="SYZ63531.1"/>
    <property type="molecule type" value="Genomic_DNA"/>
</dbReference>
<name>A0A3P3YZW6_LEIBR</name>
<gene>
    <name evidence="2" type="ORF">LBRM2904_10.1590</name>
</gene>
<evidence type="ECO:0000256" key="1">
    <source>
        <dbReference type="SAM" id="MobiDB-lite"/>
    </source>
</evidence>
<dbReference type="Proteomes" id="UP000319462">
    <property type="component" value="Chromosome 10"/>
</dbReference>
<evidence type="ECO:0000313" key="2">
    <source>
        <dbReference type="EMBL" id="SYZ63531.1"/>
    </source>
</evidence>
<accession>A0A3P3YZW6</accession>